<keyword evidence="3 6" id="KW-0133">Cell shape</keyword>
<dbReference type="InterPro" id="IPR050979">
    <property type="entry name" value="LD-transpeptidase"/>
</dbReference>
<dbReference type="CDD" id="cd16913">
    <property type="entry name" value="YkuD_like"/>
    <property type="match status" value="1"/>
</dbReference>
<evidence type="ECO:0000313" key="9">
    <source>
        <dbReference type="EMBL" id="AJH01149.1"/>
    </source>
</evidence>
<organism evidence="9 10">
    <name type="scientific">Clostridium beijerinckii</name>
    <name type="common">Clostridium MP</name>
    <dbReference type="NCBI Taxonomy" id="1520"/>
    <lineage>
        <taxon>Bacteria</taxon>
        <taxon>Bacillati</taxon>
        <taxon>Bacillota</taxon>
        <taxon>Clostridia</taxon>
        <taxon>Eubacteriales</taxon>
        <taxon>Clostridiaceae</taxon>
        <taxon>Clostridium</taxon>
    </lineage>
</organism>
<evidence type="ECO:0000256" key="6">
    <source>
        <dbReference type="PROSITE-ProRule" id="PRU01373"/>
    </source>
</evidence>
<dbReference type="KEGG" id="cbei:LF65_04617"/>
<keyword evidence="4 6" id="KW-0573">Peptidoglycan synthesis</keyword>
<dbReference type="InterPro" id="IPR005490">
    <property type="entry name" value="LD_TPept_cat_dom"/>
</dbReference>
<dbReference type="EMBL" id="CP010086">
    <property type="protein sequence ID" value="AJH01149.1"/>
    <property type="molecule type" value="Genomic_DNA"/>
</dbReference>
<dbReference type="GO" id="GO:0071972">
    <property type="term" value="F:peptidoglycan L,D-transpeptidase activity"/>
    <property type="evidence" value="ECO:0007669"/>
    <property type="project" value="TreeGrafter"/>
</dbReference>
<dbReference type="SUPFAM" id="SSF143985">
    <property type="entry name" value="L,D-transpeptidase pre-catalytic domain-like"/>
    <property type="match status" value="1"/>
</dbReference>
<keyword evidence="2" id="KW-0808">Transferase</keyword>
<dbReference type="RefSeq" id="WP_041899224.1">
    <property type="nucleotide sequence ID" value="NZ_CP010086.2"/>
</dbReference>
<sequence length="461" mass="51859">MEMQKNKHKKLLIGIIVSCFTLLAIYLGLAIYFMNHFYFGSTVNCINVSGKTVQEVDEEMPNEITNYTLKLKERGNNEEQVKGNEINLKYNPDGKVQELKDKQNPFNWLMSLLGTNDSTITNVVTYDDELLKKNIDNLSCFNSNNVNEPQNPSFEYTDDGYKINDEVDGNKIDKMALHDSIVNAILNGKTTVDLDSEDCYEKPQYTSKSQEVINTKDALNKYISSKITYNFGDKTEVIDGSIINKWINVNNSLEITLDEPKIKEYLNSILNNYNTVGKTRNFVTSLGTTVQVSGGDYGWLINNNYEEKELISSIKEGQSVTKEPKYTQSAMSPGSNDIGNTYVEVNMSKQHVWFYKNGSLIVEGDVVTGNVSNNTSTPTGVYSLKYKQRDATLKGQGYSSPVNFWMPFNGGIGIHDASWRSVFGGRIYLTNGSHGCVNSPYYLANTIFNNINEGTPVVCYY</sequence>
<dbReference type="UniPathway" id="UPA00219"/>
<dbReference type="GO" id="GO:0008360">
    <property type="term" value="P:regulation of cell shape"/>
    <property type="evidence" value="ECO:0007669"/>
    <property type="project" value="UniProtKB-UniRule"/>
</dbReference>
<evidence type="ECO:0000256" key="2">
    <source>
        <dbReference type="ARBA" id="ARBA00022679"/>
    </source>
</evidence>
<feature type="transmembrane region" description="Helical" evidence="7">
    <location>
        <begin position="12"/>
        <end position="34"/>
    </location>
</feature>
<dbReference type="GO" id="GO:0005576">
    <property type="term" value="C:extracellular region"/>
    <property type="evidence" value="ECO:0007669"/>
    <property type="project" value="TreeGrafter"/>
</dbReference>
<dbReference type="Pfam" id="PF03734">
    <property type="entry name" value="YkuD"/>
    <property type="match status" value="1"/>
</dbReference>
<feature type="domain" description="L,D-TPase catalytic" evidence="8">
    <location>
        <begin position="341"/>
        <end position="460"/>
    </location>
</feature>
<keyword evidence="7" id="KW-1133">Transmembrane helix</keyword>
<accession>A0A0B5QW02</accession>
<feature type="active site" description="Proton donor/acceptor" evidence="6">
    <location>
        <position position="415"/>
    </location>
</feature>
<dbReference type="Pfam" id="PF12229">
    <property type="entry name" value="PG_binding_4"/>
    <property type="match status" value="2"/>
</dbReference>
<dbReference type="GO" id="GO:0018104">
    <property type="term" value="P:peptidoglycan-protein cross-linking"/>
    <property type="evidence" value="ECO:0007669"/>
    <property type="project" value="TreeGrafter"/>
</dbReference>
<keyword evidence="7" id="KW-0812">Transmembrane</keyword>
<comment type="pathway">
    <text evidence="1 6">Cell wall biogenesis; peptidoglycan biosynthesis.</text>
</comment>
<dbReference type="STRING" id="1520.LF65_04617"/>
<dbReference type="OrthoDB" id="3176960at2"/>
<dbReference type="InterPro" id="IPR038063">
    <property type="entry name" value="Transpep_catalytic_dom"/>
</dbReference>
<proteinExistence type="predicted"/>
<evidence type="ECO:0000313" key="10">
    <source>
        <dbReference type="Proteomes" id="UP000031866"/>
    </source>
</evidence>
<dbReference type="InterPro" id="IPR022029">
    <property type="entry name" value="YoaR-like_PG-bd"/>
</dbReference>
<protein>
    <submittedName>
        <fullName evidence="9">Peptidoglycan-binding protein</fullName>
    </submittedName>
</protein>
<dbReference type="Gene3D" id="3.10.20.800">
    <property type="match status" value="1"/>
</dbReference>
<evidence type="ECO:0000256" key="5">
    <source>
        <dbReference type="ARBA" id="ARBA00023316"/>
    </source>
</evidence>
<feature type="active site" description="Nucleophile" evidence="6">
    <location>
        <position position="436"/>
    </location>
</feature>
<evidence type="ECO:0000256" key="3">
    <source>
        <dbReference type="ARBA" id="ARBA00022960"/>
    </source>
</evidence>
<dbReference type="GO" id="GO:0016740">
    <property type="term" value="F:transferase activity"/>
    <property type="evidence" value="ECO:0007669"/>
    <property type="project" value="UniProtKB-KW"/>
</dbReference>
<evidence type="ECO:0000256" key="7">
    <source>
        <dbReference type="SAM" id="Phobius"/>
    </source>
</evidence>
<dbReference type="SUPFAM" id="SSF141523">
    <property type="entry name" value="L,D-transpeptidase catalytic domain-like"/>
    <property type="match status" value="1"/>
</dbReference>
<name>A0A0B5QW02_CLOBE</name>
<dbReference type="Proteomes" id="UP000031866">
    <property type="component" value="Chromosome"/>
</dbReference>
<dbReference type="Gene3D" id="2.40.440.10">
    <property type="entry name" value="L,D-transpeptidase catalytic domain-like"/>
    <property type="match status" value="1"/>
</dbReference>
<evidence type="ECO:0000256" key="1">
    <source>
        <dbReference type="ARBA" id="ARBA00004752"/>
    </source>
</evidence>
<evidence type="ECO:0000259" key="8">
    <source>
        <dbReference type="PROSITE" id="PS52029"/>
    </source>
</evidence>
<reference evidence="10" key="1">
    <citation type="submission" date="2014-12" db="EMBL/GenBank/DDBJ databases">
        <title>Genome sequence of Clostridium beijerinckii strain 59B.</title>
        <authorList>
            <person name="Little G.T."/>
            <person name="Minton N.P."/>
        </authorList>
    </citation>
    <scope>NUCLEOTIDE SEQUENCE [LARGE SCALE GENOMIC DNA]</scope>
    <source>
        <strain evidence="10">59B</strain>
    </source>
</reference>
<dbReference type="InterPro" id="IPR038054">
    <property type="entry name" value="LD_TPept-like_central_sf"/>
</dbReference>
<dbReference type="PROSITE" id="PS52029">
    <property type="entry name" value="LD_TPASE"/>
    <property type="match status" value="1"/>
</dbReference>
<keyword evidence="5 6" id="KW-0961">Cell wall biogenesis/degradation</keyword>
<gene>
    <name evidence="9" type="ORF">LF65_04617</name>
</gene>
<dbReference type="PANTHER" id="PTHR30582:SF33">
    <property type="entry name" value="EXPORTED PROTEIN"/>
    <property type="match status" value="1"/>
</dbReference>
<evidence type="ECO:0000256" key="4">
    <source>
        <dbReference type="ARBA" id="ARBA00022984"/>
    </source>
</evidence>
<dbReference type="PANTHER" id="PTHR30582">
    <property type="entry name" value="L,D-TRANSPEPTIDASE"/>
    <property type="match status" value="1"/>
</dbReference>
<dbReference type="AlphaFoldDB" id="A0A0B5QW02"/>
<keyword evidence="7" id="KW-0472">Membrane</keyword>
<dbReference type="GO" id="GO:0071555">
    <property type="term" value="P:cell wall organization"/>
    <property type="evidence" value="ECO:0007669"/>
    <property type="project" value="UniProtKB-UniRule"/>
</dbReference>